<dbReference type="Proteomes" id="UP001060215">
    <property type="component" value="Chromosome 4"/>
</dbReference>
<name>A0ACC0HQ83_9ERIC</name>
<organism evidence="1 2">
    <name type="scientific">Camellia lanceoleosa</name>
    <dbReference type="NCBI Taxonomy" id="1840588"/>
    <lineage>
        <taxon>Eukaryota</taxon>
        <taxon>Viridiplantae</taxon>
        <taxon>Streptophyta</taxon>
        <taxon>Embryophyta</taxon>
        <taxon>Tracheophyta</taxon>
        <taxon>Spermatophyta</taxon>
        <taxon>Magnoliopsida</taxon>
        <taxon>eudicotyledons</taxon>
        <taxon>Gunneridae</taxon>
        <taxon>Pentapetalae</taxon>
        <taxon>asterids</taxon>
        <taxon>Ericales</taxon>
        <taxon>Theaceae</taxon>
        <taxon>Camellia</taxon>
    </lineage>
</organism>
<accession>A0ACC0HQ83</accession>
<dbReference type="EMBL" id="CM045761">
    <property type="protein sequence ID" value="KAI8015588.1"/>
    <property type="molecule type" value="Genomic_DNA"/>
</dbReference>
<sequence>MAIEKNSFKVSRFDSEFSSRSRDSMSSEDDERQKPNSAVESDDDEFDDCDSGAGSDDFDLLELGEVGEEFCQVGDQTCSIPFELYDLPVLGDVLSMDVWNECLTEEERFNLTKYLPDMDQEMFMGTLKELFTGSNLHFGSPITKLFDMLKGGLCEPRVALYWQGLNSFHKRQHYHLLRKHQNSMVTNLHHMRDAWLNCRGYSIEEKLQVLNIMNSQKSLMYENMELESDSSERDESGEGLWSKRLKDRKHGLKMGCHSIYRQSPNLDFPTRRSPIFLENAKFGKQNPKGTLKLAGSRTSSAKELVGHVPSVHHGVEMKLGPYGSPLPALARQNKAAGYDVGAAVRMRDHMRGYDDTEETMYEVDVQRDRNFSHVSALDKAGVFKIGKKHEGLRGDEYTTDSFMGLSGSLKNDLHAYGSNRTVNKLSDIKVLTAKPSSARISYDYGKKVKYPENVQQFPVEEYMKYGKSGAQKLSLKGSRNELSDGAESFSYNKAQGHPLSVDPSFKYDNLNVKSKKWKIERESSGLKVNDRLFQSECRANPSQDKVRTISMQNGGRETAALRGSRRYAKGEETESDSSEQIDEDEDDNPLMRSKLAYPCAVLDSSFMKSGPDPKMAKQFKKEKKNNARHLNGLSHSSRTLADLGEHPHRPEVENYSLKGKQKGKMHDDVLLQNSSAEVFVKNGQLGKNGQLCGDNERFPIPSLKAHPSKRRQKGDFGSDYSVRRSNYLHDYAVDEEDLLETSELAEVNGVTGRLAKKVKVMEAYGDDRYERSDVPLSLAKKQKEKEDVTYDERDDNNCVLSNSMQQHDDTTLSKKRGKRKLEDDSFPFDMGTSEPPVAEIGATDVELEPIPQKKPFTLITPTVHSNFSFSIIHLLSAVRLAMITMLPEDSLEVGKLLDTNDGRQKLSDEQDRKREGTNGVDVHENLDITKSENSVQLNVPSLTVEEIINRVRSNPGDPCIIETQEPLQDLVRGVLKIFSSKTAPLGAKGWKPLAFYEKSTKSWSWIGPVSHSSSDHEAVEEVTSPETWGLPHRMLVKLVDSFAKWLKSGQETLRQIGSLPAPPSSLMQFNLDEKERFKDLRAQKSLNTISPSSEEVRAYFRKEEVLRYSIPERAFSYTAADGRKSIVAPLRRCGVKPSSKPRDHFMLKRDRPPHVTILCLVRDAAARLPGSIGTRADVCTLIRDSQYIVEDVSEGQLNQVVSGALDRLHYERDPCVQFDGERKLWVYLHREREEEDFEDDGTSSTKKWKRQKKEDQETVTVAYDEAGEQTGFELRSDPNVDPSCMNEDKRMDLMYYDDKHNMEDNVGTSHGSEQGIMHQGHPMAWEESLGLNSMQENRLLCQENSTNEDFDDETFGREPPAELLSTSLS</sequence>
<keyword evidence="2" id="KW-1185">Reference proteome</keyword>
<gene>
    <name evidence="1" type="ORF">LOK49_LG05G01156</name>
</gene>
<evidence type="ECO:0000313" key="2">
    <source>
        <dbReference type="Proteomes" id="UP001060215"/>
    </source>
</evidence>
<evidence type="ECO:0000313" key="1">
    <source>
        <dbReference type="EMBL" id="KAI8015588.1"/>
    </source>
</evidence>
<comment type="caution">
    <text evidence="1">The sequence shown here is derived from an EMBL/GenBank/DDBJ whole genome shotgun (WGS) entry which is preliminary data.</text>
</comment>
<reference evidence="1 2" key="1">
    <citation type="journal article" date="2022" name="Plant J.">
        <title>Chromosome-level genome of Camellia lanceoleosa provides a valuable resource for understanding genome evolution and self-incompatibility.</title>
        <authorList>
            <person name="Gong W."/>
            <person name="Xiao S."/>
            <person name="Wang L."/>
            <person name="Liao Z."/>
            <person name="Chang Y."/>
            <person name="Mo W."/>
            <person name="Hu G."/>
            <person name="Li W."/>
            <person name="Zhao G."/>
            <person name="Zhu H."/>
            <person name="Hu X."/>
            <person name="Ji K."/>
            <person name="Xiang X."/>
            <person name="Song Q."/>
            <person name="Yuan D."/>
            <person name="Jin S."/>
            <person name="Zhang L."/>
        </authorList>
    </citation>
    <scope>NUCLEOTIDE SEQUENCE [LARGE SCALE GENOMIC DNA]</scope>
    <source>
        <strain evidence="1">SQ_2022a</strain>
    </source>
</reference>
<protein>
    <submittedName>
        <fullName evidence="1">Nuclear factor related to kappa-B-binding protein</fullName>
    </submittedName>
</protein>
<proteinExistence type="predicted"/>